<protein>
    <submittedName>
        <fullName evidence="2">DUF2165 domain-containing protein</fullName>
    </submittedName>
</protein>
<dbReference type="AlphaFoldDB" id="A0A7Y7XCR0"/>
<reference evidence="2 3" key="1">
    <citation type="submission" date="2020-04" db="EMBL/GenBank/DDBJ databases">
        <title>Molecular characterization of pseudomonads from Agaricus bisporus reveal novel blotch 2 pathogens in Western Europe.</title>
        <authorList>
            <person name="Taparia T."/>
            <person name="Krijger M."/>
            <person name="Haynes E."/>
            <person name="Elpinstone J.G."/>
            <person name="Noble R."/>
            <person name="Van Der Wolf J."/>
        </authorList>
    </citation>
    <scope>NUCLEOTIDE SEQUENCE [LARGE SCALE GENOMIC DNA]</scope>
    <source>
        <strain evidence="2 3">H7001</strain>
    </source>
</reference>
<evidence type="ECO:0000313" key="3">
    <source>
        <dbReference type="Proteomes" id="UP000539985"/>
    </source>
</evidence>
<dbReference type="InterPro" id="IPR018681">
    <property type="entry name" value="DUF2165_transmembrane"/>
</dbReference>
<sequence length="164" mass="18327">MTSRYAKIILTLALAAFAFMVTFSNITDYGSNFAFVQHVLSMDTTFPNNAAMYRAITTPVLWHAAYWLIIFGEGLTAALLTYGALSLWRARKADAATFALAKKWVIAGATVGFLVWFFGFMVIGGEWFLMWQSHIWNGQEPAFKFYMAILGVLIFVNQADNGPV</sequence>
<feature type="transmembrane region" description="Helical" evidence="1">
    <location>
        <begin position="105"/>
        <end position="130"/>
    </location>
</feature>
<keyword evidence="1" id="KW-0812">Transmembrane</keyword>
<gene>
    <name evidence="2" type="ORF">HX882_15400</name>
</gene>
<keyword evidence="1" id="KW-1133">Transmembrane helix</keyword>
<feature type="transmembrane region" description="Helical" evidence="1">
    <location>
        <begin position="64"/>
        <end position="85"/>
    </location>
</feature>
<dbReference type="RefSeq" id="WP_177102901.1">
    <property type="nucleotide sequence ID" value="NZ_JACAQB010000007.1"/>
</dbReference>
<accession>A0A7Y7XCR0</accession>
<dbReference type="EMBL" id="JACAQB010000007">
    <property type="protein sequence ID" value="NWB97284.1"/>
    <property type="molecule type" value="Genomic_DNA"/>
</dbReference>
<dbReference type="Proteomes" id="UP000539985">
    <property type="component" value="Unassembled WGS sequence"/>
</dbReference>
<comment type="caution">
    <text evidence="2">The sequence shown here is derived from an EMBL/GenBank/DDBJ whole genome shotgun (WGS) entry which is preliminary data.</text>
</comment>
<keyword evidence="1" id="KW-0472">Membrane</keyword>
<organism evidence="2 3">
    <name type="scientific">Pseudomonas gingeri</name>
    <dbReference type="NCBI Taxonomy" id="117681"/>
    <lineage>
        <taxon>Bacteria</taxon>
        <taxon>Pseudomonadati</taxon>
        <taxon>Pseudomonadota</taxon>
        <taxon>Gammaproteobacteria</taxon>
        <taxon>Pseudomonadales</taxon>
        <taxon>Pseudomonadaceae</taxon>
        <taxon>Pseudomonas</taxon>
    </lineage>
</organism>
<evidence type="ECO:0000313" key="2">
    <source>
        <dbReference type="EMBL" id="NWB97284.1"/>
    </source>
</evidence>
<evidence type="ECO:0000256" key="1">
    <source>
        <dbReference type="SAM" id="Phobius"/>
    </source>
</evidence>
<dbReference type="Pfam" id="PF09933">
    <property type="entry name" value="DUF2165"/>
    <property type="match status" value="1"/>
</dbReference>
<feature type="transmembrane region" description="Helical" evidence="1">
    <location>
        <begin position="142"/>
        <end position="159"/>
    </location>
</feature>
<proteinExistence type="predicted"/>
<name>A0A7Y7XCR0_9PSED</name>